<dbReference type="RefSeq" id="WP_204005183.1">
    <property type="nucleotide sequence ID" value="NZ_BOPG01000058.1"/>
</dbReference>
<evidence type="ECO:0000313" key="2">
    <source>
        <dbReference type="Proteomes" id="UP000612585"/>
    </source>
</evidence>
<reference evidence="1" key="1">
    <citation type="submission" date="2021-01" db="EMBL/GenBank/DDBJ databases">
        <title>Whole genome shotgun sequence of Virgisporangium aurantiacum NBRC 16421.</title>
        <authorList>
            <person name="Komaki H."/>
            <person name="Tamura T."/>
        </authorList>
    </citation>
    <scope>NUCLEOTIDE SEQUENCE</scope>
    <source>
        <strain evidence="1">NBRC 16421</strain>
    </source>
</reference>
<gene>
    <name evidence="1" type="ORF">Vau01_081720</name>
</gene>
<dbReference type="Proteomes" id="UP000612585">
    <property type="component" value="Unassembled WGS sequence"/>
</dbReference>
<comment type="caution">
    <text evidence="1">The sequence shown here is derived from an EMBL/GenBank/DDBJ whole genome shotgun (WGS) entry which is preliminary data.</text>
</comment>
<dbReference type="AlphaFoldDB" id="A0A8J4E406"/>
<keyword evidence="2" id="KW-1185">Reference proteome</keyword>
<name>A0A8J4E406_9ACTN</name>
<proteinExistence type="predicted"/>
<evidence type="ECO:0000313" key="1">
    <source>
        <dbReference type="EMBL" id="GIJ60656.1"/>
    </source>
</evidence>
<protein>
    <submittedName>
        <fullName evidence="1">Uncharacterized protein</fullName>
    </submittedName>
</protein>
<accession>A0A8J4E406</accession>
<dbReference type="EMBL" id="BOPG01000058">
    <property type="protein sequence ID" value="GIJ60656.1"/>
    <property type="molecule type" value="Genomic_DNA"/>
</dbReference>
<sequence length="87" mass="9134">MAQTDRGIVTVQKVVDGTAVVEIGSGVKHGRAVGVFARHTGVALNKLEVGVALKTDGNISYSEGIVEVFPDEKGTVYIRPLPDVTSL</sequence>
<organism evidence="1 2">
    <name type="scientific">Virgisporangium aurantiacum</name>
    <dbReference type="NCBI Taxonomy" id="175570"/>
    <lineage>
        <taxon>Bacteria</taxon>
        <taxon>Bacillati</taxon>
        <taxon>Actinomycetota</taxon>
        <taxon>Actinomycetes</taxon>
        <taxon>Micromonosporales</taxon>
        <taxon>Micromonosporaceae</taxon>
        <taxon>Virgisporangium</taxon>
    </lineage>
</organism>